<keyword evidence="2" id="KW-0813">Transport</keyword>
<sequence length="327" mass="35169">MTEPILIAKELRKTFGDNEAVKGISFSVLRGEIFSLLGPNGAGKTTTINMLSCLIEPTGGTAEIAGHAIPGDSLNVRRAIGVVPQEIALYDSLTARQNLEFWGRLYDMSGKPLAQRIDEVLAIVGLSDRAKDKVKTFSGGMKRRINIAAGLLHRPRLLFMDEPTVGIDPQSRRRILDMVRELRDGGMTVLYTTHYMEEAEQLSDRVGIIDQGRLIALGTQAELTRVVGEQETLRLHLSEEASAALLSANGDAPTADGQVALFNGLPGVISAAAVDHQIVVNVADAGEALPGVVGRANDAGLHVRSIDIEEPNLEAVFLHLTGRGLRD</sequence>
<evidence type="ECO:0000256" key="7">
    <source>
        <dbReference type="ARBA" id="ARBA00023136"/>
    </source>
</evidence>
<dbReference type="InterPro" id="IPR003593">
    <property type="entry name" value="AAA+_ATPase"/>
</dbReference>
<dbReference type="SUPFAM" id="SSF52540">
    <property type="entry name" value="P-loop containing nucleoside triphosphate hydrolases"/>
    <property type="match status" value="1"/>
</dbReference>
<keyword evidence="5 10" id="KW-0067">ATP-binding</keyword>
<dbReference type="NCBIfam" id="TIGR01188">
    <property type="entry name" value="drrA"/>
    <property type="match status" value="1"/>
</dbReference>
<dbReference type="Proteomes" id="UP000215027">
    <property type="component" value="Chromosome II"/>
</dbReference>
<evidence type="ECO:0000256" key="4">
    <source>
        <dbReference type="ARBA" id="ARBA00022741"/>
    </source>
</evidence>
<dbReference type="PROSITE" id="PS50893">
    <property type="entry name" value="ABC_TRANSPORTER_2"/>
    <property type="match status" value="1"/>
</dbReference>
<dbReference type="InterPro" id="IPR003439">
    <property type="entry name" value="ABC_transporter-like_ATP-bd"/>
</dbReference>
<dbReference type="SMART" id="SM00382">
    <property type="entry name" value="AAA"/>
    <property type="match status" value="1"/>
</dbReference>
<protein>
    <submittedName>
        <fullName evidence="10">Uncharacterized ABC transporter ATP-binding protein YfiL</fullName>
    </submittedName>
</protein>
<dbReference type="InterPro" id="IPR005894">
    <property type="entry name" value="DrrA"/>
</dbReference>
<keyword evidence="4" id="KW-0547">Nucleotide-binding</keyword>
<feature type="domain" description="ABC transporter" evidence="9">
    <location>
        <begin position="6"/>
        <end position="236"/>
    </location>
</feature>
<dbReference type="KEGG" id="pbf:CFX0092_B0419"/>
<evidence type="ECO:0000256" key="8">
    <source>
        <dbReference type="ARBA" id="ARBA00049985"/>
    </source>
</evidence>
<dbReference type="OrthoDB" id="9767778at2"/>
<keyword evidence="3" id="KW-1003">Cell membrane</keyword>
<evidence type="ECO:0000313" key="10">
    <source>
        <dbReference type="EMBL" id="CUS05953.1"/>
    </source>
</evidence>
<dbReference type="PANTHER" id="PTHR43582">
    <property type="entry name" value="LINEARMYCIN RESISTANCE ATP-BINDING PROTEIN LNRL"/>
    <property type="match status" value="1"/>
</dbReference>
<dbReference type="PROSITE" id="PS00211">
    <property type="entry name" value="ABC_TRANSPORTER_1"/>
    <property type="match status" value="1"/>
</dbReference>
<dbReference type="EMBL" id="LN890656">
    <property type="protein sequence ID" value="CUS05953.1"/>
    <property type="molecule type" value="Genomic_DNA"/>
</dbReference>
<dbReference type="GO" id="GO:0043215">
    <property type="term" value="P:daunorubicin transport"/>
    <property type="evidence" value="ECO:0007669"/>
    <property type="project" value="InterPro"/>
</dbReference>
<dbReference type="Gene3D" id="3.40.50.300">
    <property type="entry name" value="P-loop containing nucleotide triphosphate hydrolases"/>
    <property type="match status" value="1"/>
</dbReference>
<keyword evidence="7" id="KW-0472">Membrane</keyword>
<accession>A0A161JMU0</accession>
<dbReference type="InterPro" id="IPR017871">
    <property type="entry name" value="ABC_transporter-like_CS"/>
</dbReference>
<dbReference type="GO" id="GO:1900753">
    <property type="term" value="P:doxorubicin transport"/>
    <property type="evidence" value="ECO:0007669"/>
    <property type="project" value="InterPro"/>
</dbReference>
<gene>
    <name evidence="10" type="primary">yfiL</name>
    <name evidence="10" type="ORF">CFX0092_B0419</name>
</gene>
<dbReference type="GO" id="GO:0005524">
    <property type="term" value="F:ATP binding"/>
    <property type="evidence" value="ECO:0007669"/>
    <property type="project" value="UniProtKB-KW"/>
</dbReference>
<evidence type="ECO:0000313" key="11">
    <source>
        <dbReference type="Proteomes" id="UP000215027"/>
    </source>
</evidence>
<dbReference type="Pfam" id="PF00005">
    <property type="entry name" value="ABC_tran"/>
    <property type="match status" value="1"/>
</dbReference>
<name>A0A161JMU0_9CHLR</name>
<evidence type="ECO:0000256" key="5">
    <source>
        <dbReference type="ARBA" id="ARBA00022840"/>
    </source>
</evidence>
<dbReference type="FunFam" id="3.40.50.300:FF:000589">
    <property type="entry name" value="ABC transporter, ATP-binding subunit"/>
    <property type="match status" value="1"/>
</dbReference>
<dbReference type="PANTHER" id="PTHR43582:SF2">
    <property type="entry name" value="LINEARMYCIN RESISTANCE ATP-BINDING PROTEIN LNRL"/>
    <property type="match status" value="1"/>
</dbReference>
<evidence type="ECO:0000256" key="3">
    <source>
        <dbReference type="ARBA" id="ARBA00022475"/>
    </source>
</evidence>
<evidence type="ECO:0000256" key="2">
    <source>
        <dbReference type="ARBA" id="ARBA00022448"/>
    </source>
</evidence>
<reference evidence="10" key="1">
    <citation type="submission" date="2016-01" db="EMBL/GenBank/DDBJ databases">
        <authorList>
            <person name="Mcilroy J.S."/>
            <person name="Karst M S."/>
            <person name="Albertsen M."/>
        </authorList>
    </citation>
    <scope>NUCLEOTIDE SEQUENCE</scope>
    <source>
        <strain evidence="10">Cfx-K</strain>
    </source>
</reference>
<keyword evidence="6" id="KW-1278">Translocase</keyword>
<evidence type="ECO:0000256" key="6">
    <source>
        <dbReference type="ARBA" id="ARBA00022967"/>
    </source>
</evidence>
<comment type="similarity">
    <text evidence="8">Belongs to the ABC transporter superfamily. Drug exporter-1 (DrugE1) (TC 3.A.1.105) family.</text>
</comment>
<organism evidence="10 11">
    <name type="scientific">Candidatus Promineifilum breve</name>
    <dbReference type="NCBI Taxonomy" id="1806508"/>
    <lineage>
        <taxon>Bacteria</taxon>
        <taxon>Bacillati</taxon>
        <taxon>Chloroflexota</taxon>
        <taxon>Ardenticatenia</taxon>
        <taxon>Candidatus Promineifilales</taxon>
        <taxon>Candidatus Promineifilaceae</taxon>
        <taxon>Candidatus Promineifilum</taxon>
    </lineage>
</organism>
<proteinExistence type="inferred from homology"/>
<keyword evidence="11" id="KW-1185">Reference proteome</keyword>
<dbReference type="InterPro" id="IPR027417">
    <property type="entry name" value="P-loop_NTPase"/>
</dbReference>
<dbReference type="RefSeq" id="WP_095045295.1">
    <property type="nucleotide sequence ID" value="NZ_LN890656.1"/>
</dbReference>
<comment type="subcellular location">
    <subcellularLocation>
        <location evidence="1">Cell membrane</location>
        <topology evidence="1">Peripheral membrane protein</topology>
        <orientation evidence="1">Cytoplasmic side</orientation>
    </subcellularLocation>
</comment>
<dbReference type="GO" id="GO:0016887">
    <property type="term" value="F:ATP hydrolysis activity"/>
    <property type="evidence" value="ECO:0007669"/>
    <property type="project" value="InterPro"/>
</dbReference>
<evidence type="ECO:0000256" key="1">
    <source>
        <dbReference type="ARBA" id="ARBA00004413"/>
    </source>
</evidence>
<evidence type="ECO:0000259" key="9">
    <source>
        <dbReference type="PROSITE" id="PS50893"/>
    </source>
</evidence>
<dbReference type="AlphaFoldDB" id="A0A161JMU0"/>
<dbReference type="GO" id="GO:0005886">
    <property type="term" value="C:plasma membrane"/>
    <property type="evidence" value="ECO:0007669"/>
    <property type="project" value="UniProtKB-SubCell"/>
</dbReference>